<accession>A0A0S4TGA3</accession>
<feature type="domain" description="Glycogen debranching enzyme central" evidence="4">
    <location>
        <begin position="1021"/>
        <end position="1281"/>
    </location>
</feature>
<dbReference type="Pfam" id="PF14701">
    <property type="entry name" value="hDGE_amylase"/>
    <property type="match status" value="1"/>
</dbReference>
<dbReference type="Pfam" id="PF14702">
    <property type="entry name" value="hGDE_central"/>
    <property type="match status" value="1"/>
</dbReference>
<feature type="compositionally biased region" description="Polar residues" evidence="1">
    <location>
        <begin position="296"/>
        <end position="310"/>
    </location>
</feature>
<evidence type="ECO:0000259" key="5">
    <source>
        <dbReference type="Pfam" id="PF16561"/>
    </source>
</evidence>
<dbReference type="PANTHER" id="PTHR10569:SF2">
    <property type="entry name" value="GLYCOGEN DEBRANCHING ENZYME"/>
    <property type="match status" value="1"/>
</dbReference>
<dbReference type="OrthoDB" id="10248904at2759"/>
<evidence type="ECO:0000259" key="2">
    <source>
        <dbReference type="Pfam" id="PF06202"/>
    </source>
</evidence>
<evidence type="ECO:0008006" key="7">
    <source>
        <dbReference type="Google" id="ProtNLM"/>
    </source>
</evidence>
<feature type="domain" description="AMP-activated protein kinase glycogen-binding" evidence="5">
    <location>
        <begin position="967"/>
        <end position="1002"/>
    </location>
</feature>
<dbReference type="SUPFAM" id="SSF51445">
    <property type="entry name" value="(Trans)glycosidases"/>
    <property type="match status" value="1"/>
</dbReference>
<dbReference type="PANTHER" id="PTHR10569">
    <property type="entry name" value="GLYCOGEN DEBRANCHING ENZYME"/>
    <property type="match status" value="1"/>
</dbReference>
<proteinExistence type="predicted"/>
<evidence type="ECO:0000313" key="6">
    <source>
        <dbReference type="EMBL" id="CUV06514.1"/>
    </source>
</evidence>
<dbReference type="GO" id="GO:0004134">
    <property type="term" value="F:4-alpha-glucanotransferase activity"/>
    <property type="evidence" value="ECO:0007669"/>
    <property type="project" value="InterPro"/>
</dbReference>
<dbReference type="VEuPathDB" id="CryptoDB:ChTU502y2012_406g0175"/>
<dbReference type="VEuPathDB" id="CryptoDB:GY17_00000087"/>
<dbReference type="InterPro" id="IPR032792">
    <property type="entry name" value="AGL_glucanoTrfase"/>
</dbReference>
<dbReference type="Proteomes" id="UP000199752">
    <property type="component" value="Chromosome 6"/>
</dbReference>
<feature type="domain" description="Glycogen debranching enzyme glucanotransferase" evidence="3">
    <location>
        <begin position="222"/>
        <end position="673"/>
    </location>
</feature>
<dbReference type="InterPro" id="IPR032790">
    <property type="entry name" value="GDE_C"/>
</dbReference>
<dbReference type="Gene3D" id="3.20.20.80">
    <property type="entry name" value="Glycosidases"/>
    <property type="match status" value="2"/>
</dbReference>
<dbReference type="VEuPathDB" id="CryptoDB:CHUDEA6_880"/>
<dbReference type="Pfam" id="PF16561">
    <property type="entry name" value="AMPK1_CBM"/>
    <property type="match status" value="1"/>
</dbReference>
<evidence type="ECO:0000256" key="1">
    <source>
        <dbReference type="SAM" id="MobiDB-lite"/>
    </source>
</evidence>
<dbReference type="VEuPathDB" id="CryptoDB:Chro.60114"/>
<dbReference type="GO" id="GO:0005980">
    <property type="term" value="P:glycogen catabolic process"/>
    <property type="evidence" value="ECO:0007669"/>
    <property type="project" value="InterPro"/>
</dbReference>
<dbReference type="SUPFAM" id="SSF81296">
    <property type="entry name" value="E set domains"/>
    <property type="match status" value="1"/>
</dbReference>
<name>A0A0S4TGA3_CRYHO</name>
<evidence type="ECO:0000259" key="3">
    <source>
        <dbReference type="Pfam" id="PF14701"/>
    </source>
</evidence>
<organism evidence="6">
    <name type="scientific">Cryptosporidium hominis</name>
    <dbReference type="NCBI Taxonomy" id="237895"/>
    <lineage>
        <taxon>Eukaryota</taxon>
        <taxon>Sar</taxon>
        <taxon>Alveolata</taxon>
        <taxon>Apicomplexa</taxon>
        <taxon>Conoidasida</taxon>
        <taxon>Coccidia</taxon>
        <taxon>Eucoccidiorida</taxon>
        <taxon>Eimeriorina</taxon>
        <taxon>Cryptosporidiidae</taxon>
        <taxon>Cryptosporidium</taxon>
    </lineage>
</organism>
<protein>
    <recommendedName>
        <fullName evidence="7">Glycogen debranching enzyme</fullName>
    </recommendedName>
</protein>
<dbReference type="SUPFAM" id="SSF48208">
    <property type="entry name" value="Six-hairpin glycosidases"/>
    <property type="match status" value="1"/>
</dbReference>
<dbReference type="InterPro" id="IPR010401">
    <property type="entry name" value="AGL/Gdb1"/>
</dbReference>
<dbReference type="InterPro" id="IPR008928">
    <property type="entry name" value="6-hairpin_glycosidase_sf"/>
</dbReference>
<dbReference type="InterPro" id="IPR032640">
    <property type="entry name" value="AMPK1_CBM"/>
</dbReference>
<dbReference type="InterPro" id="IPR017853">
    <property type="entry name" value="GH"/>
</dbReference>
<dbReference type="CDD" id="cd02859">
    <property type="entry name" value="E_set_AMPKbeta_like_N"/>
    <property type="match status" value="1"/>
</dbReference>
<feature type="domain" description="Glycogen debranching enzyme C-terminal" evidence="2">
    <location>
        <begin position="1405"/>
        <end position="1881"/>
    </location>
</feature>
<sequence>MSALFSLNFRNQNKSKQEKEENLTKETKMEKIEVMESNFQKNTENMKFTIKNEQVEDQQADISIQIKESNNENEKDCVLLHSDTLSKYQKQNLEAFDPINSKWYTEFDKNGRISCVGSHGNIRILAGDTLALRLYNGTIQGESFVITLEDFFGNRKIIPPKDTDSLGNFYWDLKITEPGSVQISISVVNCFQESKEIIQKLNDNLITNTIIVEPKLYINNNFIPSSGICMQTILSQCLGNIQNWKRRLEITSKLNYNMVHFTPLQIFGQSGSCYSLANQNEISSLFFSNEFDKDQSQNSTNKDTKSSQNDTETKKTYKPEEKYNFLKQVINELEIDYGILSACDVVLNHTADDSPWLKEHPESGYNLDNSPHLTAAVELDQKLQEFSRNIYHGKYSNSYGINRNINNIQNVDSVISALKNEVINPFNIKDFFTLNINEIIQNSRMGNSSQSILDPKQEREYNDMIERINENDTFENKIYNLSLFFSCSSRSKKIAIPSYILKKMNLSNISENVLEKVQNRLFEFSEQISSNICNSIRGLVVWERVECSKGPIGLNHWESLTPRYFTPIEDSQGKTHYLANNGWVMGWNAKEDFAAPGSFVYLKRDLIVWSDCVKLKYGNCESESPFLWKWMSDYCRSIANIFHAIRLDNCHSTPLHVAKHMLRVCRETRPNIWVYAELFTGDYEVDLEFERTLGLNALIREAMRAETPGSLGNYVSNYSTAPIGGLSTVPSLFQAVNSENLNKKSNQETLISLPILQGAKPLKRLSCPAIFFDCTHDNETPCEIRTPIDTLPTAALVASTNCALGSTRGFDEIVPHNISVVSERRLYQNYIVNVNGNEKSQPKGKESIELSLRSRSNSFGPFQKLASNYLTEPSTINWNFGEIKSNNSNISTEITVEWRHPANTVEIRGDWDDWKEGIQLEKHPNGNFIAKLFIRFGMKPEQTQIHDQESKNHNSSKIIYPINYRLQYEYKYIVDGNWMHDPNLPYTSDDKGNTNNIITLLKRQRSIAMVSKWKHGDQLPGIMSARKILNKLHQQMALFGFNESHVHYLTSDILMVQRYNPKIQENIYFITHSSFTRNKIDQLPETIILDGCIKDIVFAGSLFVPNYTSVYKNDTNRIHGLDSELHKYKKLEEISTYSYDPVKNITIINFNKFPPGSLVILHTIRHQGFSVTQNALLEFYRNTQQSLPKILTNCLESDHCHPSDAINYILFSCNNEELDRSSGSRGVYNVPNLGDFVYCGIYSCIHAFDTARKMEDNGTNHPFVLHLKQGPWYINYAIQRLKEYKGTGFNGHKKSYPNYLENSDSENIRPLSELAEWIEIQYSLINKIANIPIEYIISYIDMMFSSIYRNILYYVLNSEKSKVLLETSSKDISDFLLKQDPLYFHLQLATYQVYSYVPSSPLIWNSKIPSISAGLPHFSTGFMRSWGRDTFIAFNGILISSKRYLEAKQEILGVARLMRHGLIPNLIDSGNRPRYNARDATWFFLNAALDYCVNIPNGYQILNEDIELRFTLNLEEDLSKFKEAFEWLKIKFDYTQSERKDLKNIRILKFSDIIQYIMVKHVVGIKFREENAGVQLDEQMTDLGFNIEVNWDPSNGLIFGGNIHNCGTWMDKMGSSVKANNKGIPSSPRDGADIEIIALLYSCINHLITLQNLNRFPHKGVTHPSSGYISYSDWSKLIKTNFERCFYIPSCDSNEYYVDSKIVNRREIYKDTFKSTHGWTDYQLRCNLAVAIGVSKDLFDCEHAIKSIEAVEKYLFSPNMLGIKTLDPSDYNYRPNYDNSNDSEDYKIAHGFNYHQGPEWVWPMGHFLMAKYQLLKEKYEKTISTEKATKLAISETMKYLMNHRNHIISDKWGSLPELTNDNGSFCKDSCFAQAWSVGTILYFLTSVMNNQ</sequence>
<dbReference type="InterPro" id="IPR013783">
    <property type="entry name" value="Ig-like_fold"/>
</dbReference>
<dbReference type="Pfam" id="PF06202">
    <property type="entry name" value="GDE_C"/>
    <property type="match status" value="1"/>
</dbReference>
<dbReference type="InterPro" id="IPR032788">
    <property type="entry name" value="AGL_central"/>
</dbReference>
<dbReference type="EMBL" id="LN877952">
    <property type="protein sequence ID" value="CUV06514.1"/>
    <property type="molecule type" value="Genomic_DNA"/>
</dbReference>
<reference evidence="6" key="1">
    <citation type="submission" date="2015-08" db="EMBL/GenBank/DDBJ databases">
        <authorList>
            <person name="Babu N.S."/>
            <person name="Beckwith C.J."/>
            <person name="Beseler K.G."/>
            <person name="Brison A."/>
            <person name="Carone J.V."/>
            <person name="Caskin T.P."/>
            <person name="Diamond M."/>
            <person name="Durham M.E."/>
            <person name="Foxe J.M."/>
            <person name="Go M."/>
            <person name="Henderson B.A."/>
            <person name="Jones I.B."/>
            <person name="McGettigan J.A."/>
            <person name="Micheletti S.J."/>
            <person name="Nasrallah M.E."/>
            <person name="Ortiz D."/>
            <person name="Piller C.R."/>
            <person name="Privatt S.R."/>
            <person name="Schneider S.L."/>
            <person name="Sharp S."/>
            <person name="Smith T.C."/>
            <person name="Stanton J.D."/>
            <person name="Ullery H.E."/>
            <person name="Wilson R.J."/>
            <person name="Serrano M.G."/>
            <person name="Buck G."/>
            <person name="Lee V."/>
            <person name="Wang Y."/>
            <person name="Carvalho R."/>
            <person name="Voegtly L."/>
            <person name="Shi R."/>
            <person name="Duckworth R."/>
            <person name="Johnson A."/>
            <person name="Loviza R."/>
            <person name="Walstead R."/>
            <person name="Shah Z."/>
            <person name="Kiflezghi M."/>
            <person name="Wade K."/>
            <person name="Ball S.L."/>
            <person name="Bradley K.W."/>
            <person name="Asai D.J."/>
            <person name="Bowman C.A."/>
            <person name="Russell D.A."/>
            <person name="Pope W.H."/>
            <person name="Jacobs-Sera D."/>
            <person name="Hendrix R.W."/>
            <person name="Hatfull G.F."/>
        </authorList>
    </citation>
    <scope>NUCLEOTIDE SEQUENCE [LARGE SCALE GENOMIC DNA]</scope>
</reference>
<dbReference type="GO" id="GO:0004135">
    <property type="term" value="F:amylo-alpha-1,6-glucosidase activity"/>
    <property type="evidence" value="ECO:0007669"/>
    <property type="project" value="InterPro"/>
</dbReference>
<gene>
    <name evidence="6" type="ORF">CHUDEA6_880</name>
</gene>
<feature type="region of interest" description="Disordered" evidence="1">
    <location>
        <begin position="293"/>
        <end position="316"/>
    </location>
</feature>
<dbReference type="Gene3D" id="2.60.40.10">
    <property type="entry name" value="Immunoglobulins"/>
    <property type="match status" value="1"/>
</dbReference>
<evidence type="ECO:0000259" key="4">
    <source>
        <dbReference type="Pfam" id="PF14702"/>
    </source>
</evidence>
<dbReference type="InterPro" id="IPR014756">
    <property type="entry name" value="Ig_E-set"/>
</dbReference>